<organism evidence="3 4">
    <name type="scientific">Ferrovibrio terrae</name>
    <dbReference type="NCBI Taxonomy" id="2594003"/>
    <lineage>
        <taxon>Bacteria</taxon>
        <taxon>Pseudomonadati</taxon>
        <taxon>Pseudomonadota</taxon>
        <taxon>Alphaproteobacteria</taxon>
        <taxon>Rhodospirillales</taxon>
        <taxon>Rhodospirillaceae</taxon>
        <taxon>Ferrovibrio</taxon>
    </lineage>
</organism>
<gene>
    <name evidence="3" type="ORF">FNB15_16265</name>
</gene>
<dbReference type="InterPro" id="IPR043143">
    <property type="entry name" value="Mal/L-sulf/L-lact_DH-like_NADP"/>
</dbReference>
<sequence>MTERFAATDLVTFAIDLLRKGGLDVEKARATAAILVEGDLMGHSTHGLQLLGPYLAELEAGRMAKNGEPTIIAERPAVLTWNGHYLPGPWLVLKAIENAITRARTYGTGTVVINHSHHIACLAAYPLRVIERGMALLIASSDPHSGSVAPFGAIVGRYTPNPIAGGWPTKTTPVIFDISASTTTNGMVARLNRTGGKLGGPWLVDNKGNATDDPASFTATPPGAVLPLGGMDLGHKGFALGLLVEMLTSALAGSGRAEGSKQWGARVFVQVIDPAAFGGAEAFAQETEWLAEACRTAPVKPGNPSVRMPGERGLKLRTQQQAEGVTLHPEIMPSLRPWADKLGISVPKTA</sequence>
<protein>
    <submittedName>
        <fullName evidence="3">Ldh family oxidoreductase</fullName>
    </submittedName>
</protein>
<dbReference type="PANTHER" id="PTHR11091:SF0">
    <property type="entry name" value="MALATE DEHYDROGENASE"/>
    <property type="match status" value="1"/>
</dbReference>
<dbReference type="Pfam" id="PF02615">
    <property type="entry name" value="Ldh_2"/>
    <property type="match status" value="1"/>
</dbReference>
<reference evidence="3 4" key="1">
    <citation type="submission" date="2019-07" db="EMBL/GenBank/DDBJ databases">
        <title>Genome sequencing for Ferrovibrio sp. K5.</title>
        <authorList>
            <person name="Park S.-J."/>
        </authorList>
    </citation>
    <scope>NUCLEOTIDE SEQUENCE [LARGE SCALE GENOMIC DNA]</scope>
    <source>
        <strain evidence="3 4">K5</strain>
    </source>
</reference>
<dbReference type="AlphaFoldDB" id="A0A516H4L3"/>
<dbReference type="Proteomes" id="UP000317496">
    <property type="component" value="Chromosome"/>
</dbReference>
<dbReference type="KEGG" id="fer:FNB15_16265"/>
<keyword evidence="2" id="KW-0560">Oxidoreductase</keyword>
<dbReference type="InterPro" id="IPR003767">
    <property type="entry name" value="Malate/L-lactate_DH-like"/>
</dbReference>
<dbReference type="OrthoDB" id="9811519at2"/>
<evidence type="ECO:0000256" key="2">
    <source>
        <dbReference type="ARBA" id="ARBA00023002"/>
    </source>
</evidence>
<dbReference type="EMBL" id="CP041636">
    <property type="protein sequence ID" value="QDO98734.1"/>
    <property type="molecule type" value="Genomic_DNA"/>
</dbReference>
<dbReference type="Gene3D" id="3.30.1370.60">
    <property type="entry name" value="Hypothetical oxidoreductase yiak, domain 2"/>
    <property type="match status" value="1"/>
</dbReference>
<dbReference type="GO" id="GO:0016491">
    <property type="term" value="F:oxidoreductase activity"/>
    <property type="evidence" value="ECO:0007669"/>
    <property type="project" value="UniProtKB-KW"/>
</dbReference>
<dbReference type="PANTHER" id="PTHR11091">
    <property type="entry name" value="OXIDOREDUCTASE-RELATED"/>
    <property type="match status" value="1"/>
</dbReference>
<dbReference type="RefSeq" id="WP_144069715.1">
    <property type="nucleotide sequence ID" value="NZ_CP041636.1"/>
</dbReference>
<evidence type="ECO:0000256" key="1">
    <source>
        <dbReference type="ARBA" id="ARBA00006056"/>
    </source>
</evidence>
<accession>A0A516H4L3</accession>
<dbReference type="InterPro" id="IPR036111">
    <property type="entry name" value="Mal/L-sulfo/L-lacto_DH-like_sf"/>
</dbReference>
<dbReference type="InterPro" id="IPR043144">
    <property type="entry name" value="Mal/L-sulf/L-lact_DH-like_ah"/>
</dbReference>
<dbReference type="SUPFAM" id="SSF89733">
    <property type="entry name" value="L-sulfolactate dehydrogenase-like"/>
    <property type="match status" value="1"/>
</dbReference>
<evidence type="ECO:0000313" key="3">
    <source>
        <dbReference type="EMBL" id="QDO98734.1"/>
    </source>
</evidence>
<comment type="similarity">
    <text evidence="1">Belongs to the LDH2/MDH2 oxidoreductase family.</text>
</comment>
<proteinExistence type="inferred from homology"/>
<keyword evidence="4" id="KW-1185">Reference proteome</keyword>
<name>A0A516H4L3_9PROT</name>
<evidence type="ECO:0000313" key="4">
    <source>
        <dbReference type="Proteomes" id="UP000317496"/>
    </source>
</evidence>
<dbReference type="Gene3D" id="1.10.1530.10">
    <property type="match status" value="1"/>
</dbReference>